<sequence>MKITRVVAPVIVANVGKATKLRGLILTMGSFAGLVPSPLLCVYSGSKAFLQNWSTSLAGELKPEGVDVELVISYLVTSAMSKIRRASFTIPNPQRFNKRGRSGQDSAVSAAAARKVDEHGGQRFRQAREDWRRYLRGGVQGDRHETQQPDRGSQEDPARVRGRGDPVDDDQRDLVVEGAQRPQHRGALRHCALEFEQDLLGVRVSRHGLQEVHGVDSGRPGHEQKHGQEVHGAAREGHLLLPLAQGLA</sequence>
<dbReference type="OrthoDB" id="5545019at2759"/>
<dbReference type="GO" id="GO:0016491">
    <property type="term" value="F:oxidoreductase activity"/>
    <property type="evidence" value="ECO:0007669"/>
    <property type="project" value="UniProtKB-KW"/>
</dbReference>
<evidence type="ECO:0000256" key="2">
    <source>
        <dbReference type="ARBA" id="ARBA00022516"/>
    </source>
</evidence>
<dbReference type="Pfam" id="PF00106">
    <property type="entry name" value="adh_short"/>
    <property type="match status" value="1"/>
</dbReference>
<protein>
    <recommendedName>
        <fullName evidence="11">Very-long-chain 3-oxoacyl-CoA reductase</fullName>
    </recommendedName>
</protein>
<evidence type="ECO:0000256" key="3">
    <source>
        <dbReference type="ARBA" id="ARBA00022832"/>
    </source>
</evidence>
<keyword evidence="10" id="KW-1185">Reference proteome</keyword>
<evidence type="ECO:0000256" key="6">
    <source>
        <dbReference type="ARBA" id="ARBA00023098"/>
    </source>
</evidence>
<evidence type="ECO:0000256" key="4">
    <source>
        <dbReference type="ARBA" id="ARBA00022857"/>
    </source>
</evidence>
<evidence type="ECO:0000256" key="7">
    <source>
        <dbReference type="ARBA" id="ARBA00023160"/>
    </source>
</evidence>
<dbReference type="SUPFAM" id="SSF51735">
    <property type="entry name" value="NAD(P)-binding Rossmann-fold domains"/>
    <property type="match status" value="1"/>
</dbReference>
<evidence type="ECO:0000256" key="8">
    <source>
        <dbReference type="SAM" id="MobiDB-lite"/>
    </source>
</evidence>
<feature type="region of interest" description="Disordered" evidence="8">
    <location>
        <begin position="138"/>
        <end position="172"/>
    </location>
</feature>
<dbReference type="InterPro" id="IPR002347">
    <property type="entry name" value="SDR_fam"/>
</dbReference>
<dbReference type="Proteomes" id="UP000186136">
    <property type="component" value="Unassembled WGS sequence"/>
</dbReference>
<keyword evidence="7" id="KW-0275">Fatty acid biosynthesis</keyword>
<keyword evidence="5" id="KW-0560">Oxidoreductase</keyword>
<dbReference type="EMBL" id="BDGI01000046">
    <property type="protein sequence ID" value="GAV27809.1"/>
    <property type="molecule type" value="Genomic_DNA"/>
</dbReference>
<keyword evidence="3" id="KW-0276">Fatty acid metabolism</keyword>
<evidence type="ECO:0000313" key="9">
    <source>
        <dbReference type="EMBL" id="GAV27809.1"/>
    </source>
</evidence>
<dbReference type="AlphaFoldDB" id="A0A1Q2YE41"/>
<evidence type="ECO:0008006" key="11">
    <source>
        <dbReference type="Google" id="ProtNLM"/>
    </source>
</evidence>
<gene>
    <name evidence="9" type="ORF">PMKS-001277</name>
</gene>
<evidence type="ECO:0000313" key="10">
    <source>
        <dbReference type="Proteomes" id="UP000186136"/>
    </source>
</evidence>
<evidence type="ECO:0000256" key="1">
    <source>
        <dbReference type="ARBA" id="ARBA00005194"/>
    </source>
</evidence>
<name>A0A1Q2YE41_9ASCO</name>
<evidence type="ECO:0000256" key="5">
    <source>
        <dbReference type="ARBA" id="ARBA00023002"/>
    </source>
</evidence>
<accession>A0A1Q2YE41</accession>
<reference evidence="9 10" key="1">
    <citation type="submission" date="2016-08" db="EMBL/GenBank/DDBJ databases">
        <title>Whole genome shotgun sequence of Pichia membranifaciens KS47-1.</title>
        <authorList>
            <person name="Konishi M."/>
            <person name="Ishida M."/>
            <person name="Arakawa T."/>
            <person name="Kato Y."/>
            <person name="Horiuchi J."/>
        </authorList>
    </citation>
    <scope>NUCLEOTIDE SEQUENCE [LARGE SCALE GENOMIC DNA]</scope>
    <source>
        <strain evidence="9 10">KS47-1</strain>
    </source>
</reference>
<dbReference type="GO" id="GO:0005783">
    <property type="term" value="C:endoplasmic reticulum"/>
    <property type="evidence" value="ECO:0007669"/>
    <property type="project" value="TreeGrafter"/>
</dbReference>
<feature type="region of interest" description="Disordered" evidence="8">
    <location>
        <begin position="92"/>
        <end position="124"/>
    </location>
</feature>
<feature type="compositionally biased region" description="Basic and acidic residues" evidence="8">
    <location>
        <begin position="114"/>
        <end position="124"/>
    </location>
</feature>
<keyword evidence="6" id="KW-0443">Lipid metabolism</keyword>
<keyword evidence="2" id="KW-0444">Lipid biosynthesis</keyword>
<dbReference type="PANTHER" id="PTHR43086:SF2">
    <property type="entry name" value="HYDROXYSTEROID DEHYDROGENASE-LIKE PROTEIN 1"/>
    <property type="match status" value="1"/>
</dbReference>
<comment type="pathway">
    <text evidence="1">Lipid metabolism; fatty acid biosynthesis.</text>
</comment>
<organism evidence="9 10">
    <name type="scientific">Pichia membranifaciens</name>
    <dbReference type="NCBI Taxonomy" id="4926"/>
    <lineage>
        <taxon>Eukaryota</taxon>
        <taxon>Fungi</taxon>
        <taxon>Dikarya</taxon>
        <taxon>Ascomycota</taxon>
        <taxon>Saccharomycotina</taxon>
        <taxon>Pichiomycetes</taxon>
        <taxon>Pichiales</taxon>
        <taxon>Pichiaceae</taxon>
        <taxon>Pichia</taxon>
    </lineage>
</organism>
<proteinExistence type="predicted"/>
<feature type="compositionally biased region" description="Basic and acidic residues" evidence="8">
    <location>
        <begin position="141"/>
        <end position="166"/>
    </location>
</feature>
<dbReference type="GO" id="GO:0030497">
    <property type="term" value="P:fatty acid elongation"/>
    <property type="evidence" value="ECO:0007669"/>
    <property type="project" value="TreeGrafter"/>
</dbReference>
<dbReference type="InterPro" id="IPR020904">
    <property type="entry name" value="Sc_DH/Rdtase_CS"/>
</dbReference>
<comment type="caution">
    <text evidence="9">The sequence shown here is derived from an EMBL/GenBank/DDBJ whole genome shotgun (WGS) entry which is preliminary data.</text>
</comment>
<dbReference type="InterPro" id="IPR036291">
    <property type="entry name" value="NAD(P)-bd_dom_sf"/>
</dbReference>
<dbReference type="PANTHER" id="PTHR43086">
    <property type="entry name" value="VERY-LONG-CHAIN 3-OXOOACYL-COA REDUCTASE"/>
    <property type="match status" value="1"/>
</dbReference>
<keyword evidence="4" id="KW-0521">NADP</keyword>
<dbReference type="Gene3D" id="3.40.50.720">
    <property type="entry name" value="NAD(P)-binding Rossmann-like Domain"/>
    <property type="match status" value="1"/>
</dbReference>
<dbReference type="PROSITE" id="PS00061">
    <property type="entry name" value="ADH_SHORT"/>
    <property type="match status" value="1"/>
</dbReference>